<comment type="subcellular location">
    <subcellularLocation>
        <location evidence="1">Membrane</location>
        <topology evidence="1">Multi-pass membrane protein</topology>
    </subcellularLocation>
</comment>
<dbReference type="Proteomes" id="UP000603317">
    <property type="component" value="Unassembled WGS sequence"/>
</dbReference>
<feature type="transmembrane region" description="Helical" evidence="5">
    <location>
        <begin position="145"/>
        <end position="162"/>
    </location>
</feature>
<keyword evidence="8" id="KW-1185">Reference proteome</keyword>
<evidence type="ECO:0000256" key="3">
    <source>
        <dbReference type="ARBA" id="ARBA00022989"/>
    </source>
</evidence>
<dbReference type="EMBL" id="BMID01000001">
    <property type="protein sequence ID" value="GFZ97072.1"/>
    <property type="molecule type" value="Genomic_DNA"/>
</dbReference>
<keyword evidence="3 5" id="KW-1133">Transmembrane helix</keyword>
<feature type="domain" description="NnrU" evidence="6">
    <location>
        <begin position="8"/>
        <end position="218"/>
    </location>
</feature>
<evidence type="ECO:0000256" key="4">
    <source>
        <dbReference type="ARBA" id="ARBA00023136"/>
    </source>
</evidence>
<reference evidence="8" key="1">
    <citation type="journal article" date="2019" name="Int. J. Syst. Evol. Microbiol.">
        <title>The Global Catalogue of Microorganisms (GCM) 10K type strain sequencing project: providing services to taxonomists for standard genome sequencing and annotation.</title>
        <authorList>
            <consortium name="The Broad Institute Genomics Platform"/>
            <consortium name="The Broad Institute Genome Sequencing Center for Infectious Disease"/>
            <person name="Wu L."/>
            <person name="Ma J."/>
        </authorList>
    </citation>
    <scope>NUCLEOTIDE SEQUENCE [LARGE SCALE GENOMIC DNA]</scope>
    <source>
        <strain evidence="8">CGMCC 1.15297</strain>
    </source>
</reference>
<proteinExistence type="predicted"/>
<evidence type="ECO:0000259" key="6">
    <source>
        <dbReference type="Pfam" id="PF07298"/>
    </source>
</evidence>
<feature type="transmembrane region" description="Helical" evidence="5">
    <location>
        <begin position="74"/>
        <end position="96"/>
    </location>
</feature>
<keyword evidence="4 5" id="KW-0472">Membrane</keyword>
<evidence type="ECO:0000256" key="2">
    <source>
        <dbReference type="ARBA" id="ARBA00022692"/>
    </source>
</evidence>
<comment type="caution">
    <text evidence="7">The sequence shown here is derived from an EMBL/GenBank/DDBJ whole genome shotgun (WGS) entry which is preliminary data.</text>
</comment>
<keyword evidence="2 5" id="KW-0812">Transmembrane</keyword>
<evidence type="ECO:0000256" key="5">
    <source>
        <dbReference type="SAM" id="Phobius"/>
    </source>
</evidence>
<feature type="transmembrane region" description="Helical" evidence="5">
    <location>
        <begin position="191"/>
        <end position="209"/>
    </location>
</feature>
<gene>
    <name evidence="7" type="primary">nnrU</name>
    <name evidence="7" type="ORF">GCM10010923_01210</name>
</gene>
<feature type="transmembrane region" description="Helical" evidence="5">
    <location>
        <begin position="6"/>
        <end position="22"/>
    </location>
</feature>
<evidence type="ECO:0000256" key="1">
    <source>
        <dbReference type="ARBA" id="ARBA00004141"/>
    </source>
</evidence>
<name>A0ABQ1F261_9SPHN</name>
<dbReference type="Gene3D" id="1.20.120.1630">
    <property type="match status" value="1"/>
</dbReference>
<accession>A0ABQ1F261</accession>
<dbReference type="InterPro" id="IPR009915">
    <property type="entry name" value="NnrU_dom"/>
</dbReference>
<feature type="transmembrane region" description="Helical" evidence="5">
    <location>
        <begin position="117"/>
        <end position="139"/>
    </location>
</feature>
<evidence type="ECO:0000313" key="8">
    <source>
        <dbReference type="Proteomes" id="UP000603317"/>
    </source>
</evidence>
<protein>
    <submittedName>
        <fullName evidence="7">NnrU protein</fullName>
    </submittedName>
</protein>
<feature type="transmembrane region" description="Helical" evidence="5">
    <location>
        <begin position="34"/>
        <end position="54"/>
    </location>
</feature>
<organism evidence="7 8">
    <name type="scientific">Blastomonas marina</name>
    <dbReference type="NCBI Taxonomy" id="1867408"/>
    <lineage>
        <taxon>Bacteria</taxon>
        <taxon>Pseudomonadati</taxon>
        <taxon>Pseudomonadota</taxon>
        <taxon>Alphaproteobacteria</taxon>
        <taxon>Sphingomonadales</taxon>
        <taxon>Sphingomonadaceae</taxon>
        <taxon>Blastomonas</taxon>
    </lineage>
</organism>
<dbReference type="RefSeq" id="WP_188640860.1">
    <property type="nucleotide sequence ID" value="NZ_BMID01000001.1"/>
</dbReference>
<dbReference type="Pfam" id="PF07298">
    <property type="entry name" value="NnrU"/>
    <property type="match status" value="1"/>
</dbReference>
<sequence length="227" mass="24636">MVDPLAELVAASVAFVGSHFAMSHPLRSAMVRLFKPLGFTLVYAVISFATLFWMVQAFGNAPTGTPLWPGFDDLSWIVASVLTLVAMVLLAGSFAGNPAFPQPGAEKLAASKEPTGVFAVTRHPMMWGFGLWAIAHILAAPTARTLVVATAIGFLALVGAHLQDRKKEAALGEAWTAWEAKTSYWPRWSKLLSAGWLWWAIGLVLWLGLTHAHQAMGGWEAGVWRWV</sequence>
<evidence type="ECO:0000313" key="7">
    <source>
        <dbReference type="EMBL" id="GFZ97072.1"/>
    </source>
</evidence>